<protein>
    <submittedName>
        <fullName evidence="3">Outer membrane lipoprotein-sorting protein</fullName>
    </submittedName>
</protein>
<keyword evidence="4" id="KW-1185">Reference proteome</keyword>
<feature type="domain" description="Uncharacterized protein TP-0789" evidence="2">
    <location>
        <begin position="86"/>
        <end position="262"/>
    </location>
</feature>
<accession>A0ABU9FNT0</accession>
<dbReference type="InterPro" id="IPR033399">
    <property type="entry name" value="TP_0789-like"/>
</dbReference>
<dbReference type="RefSeq" id="WP_341634328.1">
    <property type="nucleotide sequence ID" value="NZ_JBANDX010000002.1"/>
</dbReference>
<dbReference type="InterPro" id="IPR011220">
    <property type="entry name" value="UCP028205"/>
</dbReference>
<evidence type="ECO:0000256" key="1">
    <source>
        <dbReference type="SAM" id="SignalP"/>
    </source>
</evidence>
<dbReference type="Proteomes" id="UP001377160">
    <property type="component" value="Unassembled WGS sequence"/>
</dbReference>
<feature type="signal peptide" evidence="1">
    <location>
        <begin position="1"/>
        <end position="34"/>
    </location>
</feature>
<evidence type="ECO:0000259" key="2">
    <source>
        <dbReference type="Pfam" id="PF17131"/>
    </source>
</evidence>
<dbReference type="EMBL" id="JBANDX010000002">
    <property type="protein sequence ID" value="MEL0607391.1"/>
    <property type="molecule type" value="Genomic_DNA"/>
</dbReference>
<keyword evidence="1" id="KW-0732">Signal</keyword>
<evidence type="ECO:0000313" key="3">
    <source>
        <dbReference type="EMBL" id="MEL0607391.1"/>
    </source>
</evidence>
<comment type="caution">
    <text evidence="3">The sequence shown here is derived from an EMBL/GenBank/DDBJ whole genome shotgun (WGS) entry which is preliminary data.</text>
</comment>
<dbReference type="Pfam" id="PF17131">
    <property type="entry name" value="LolA_like"/>
    <property type="match status" value="1"/>
</dbReference>
<gene>
    <name evidence="3" type="ORF">V8Z71_03665</name>
</gene>
<keyword evidence="3" id="KW-0449">Lipoprotein</keyword>
<reference evidence="3 4" key="1">
    <citation type="submission" date="2024-02" db="EMBL/GenBank/DDBJ databases">
        <title>Bacteria isolated from the canopy kelp, Nereocystis luetkeana.</title>
        <authorList>
            <person name="Pfister C.A."/>
            <person name="Younker I.T."/>
            <person name="Light S.H."/>
        </authorList>
    </citation>
    <scope>NUCLEOTIDE SEQUENCE [LARGE SCALE GENOMIC DNA]</scope>
    <source>
        <strain evidence="3 4">TI.1.15</strain>
    </source>
</reference>
<evidence type="ECO:0000313" key="4">
    <source>
        <dbReference type="Proteomes" id="UP001377160"/>
    </source>
</evidence>
<sequence>MCKLTLSFNTLGLAFAFALGSVLVLLLASTPSWAVDSQQVTEMISKADSYRLNSEQASKVVSLVALYQDEQLDKTREYNVYTRPNRESLVVFKSAVEAGQKMLMIEDNYWLLMPKSRRPIRITPMQKLLGEASVGDISTLTWSEDYQGEWVADQLVEMPTGETIDTHHLKLAAKTKGASYQSIDLWLTTDRSFPVKADLYLRSGKLAKQAWFTEGVRDGLPSVVSMTLLDKIQPSKKTVIEYREVIEQSLEDKYYNPAYLSRNSVSGL</sequence>
<organism evidence="3 4">
    <name type="scientific">Vibrio echinoideorum</name>
    <dbReference type="NCBI Taxonomy" id="2100116"/>
    <lineage>
        <taxon>Bacteria</taxon>
        <taxon>Pseudomonadati</taxon>
        <taxon>Pseudomonadota</taxon>
        <taxon>Gammaproteobacteria</taxon>
        <taxon>Vibrionales</taxon>
        <taxon>Vibrionaceae</taxon>
        <taxon>Vibrio</taxon>
    </lineage>
</organism>
<dbReference type="Gene3D" id="2.50.20.10">
    <property type="entry name" value="Lipoprotein localisation LolA/LolB/LppX"/>
    <property type="match status" value="1"/>
</dbReference>
<name>A0ABU9FNT0_9VIBR</name>
<dbReference type="CDD" id="cd16329">
    <property type="entry name" value="LolA_like"/>
    <property type="match status" value="1"/>
</dbReference>
<dbReference type="PIRSF" id="PIRSF028205">
    <property type="entry name" value="UCP028205"/>
    <property type="match status" value="1"/>
</dbReference>
<proteinExistence type="predicted"/>
<feature type="chain" id="PRO_5045373797" evidence="1">
    <location>
        <begin position="35"/>
        <end position="268"/>
    </location>
</feature>